<keyword evidence="4" id="KW-0808">Transferase</keyword>
<dbReference type="InterPro" id="IPR038731">
    <property type="entry name" value="RgtA/B/C-like"/>
</dbReference>
<sequence length="603" mass="65292">MPRTRPSPRQDEPSSEVADAPEMPPDGRRSARAGLIAGLIAFALLAITEPMLAIVWDEGYTLGRERRIRSWLSALADPQGFSRSWEPPPLELVQPDGPPPPGREPVVPPSRDQLATRARLLAPEVIAYFWPFAREEPHGHPPFYALLGLAGDLLTPWRDDLGRARLGPMLLFSLAAGALFSFLDRRLGRWAAIAGAAALVLQPRLFGHAHYAAYDAPLTALWVLGVLSFARATEDSSRSTPRWGWAVVFGLVAGASASTKLTGWFLPLPMLAWVAAFRDRRGLLTLLAAGPVALAAIYVFIPPWWHDPVDGVLRFLASNTGRAETIPIRTMYLGKVYRTPIDSLPPDNTLILTAMVTPIGFLALAVVGALRSAVAGSTERFGVLVLLHWLMFLVLRALPNVPGHDGVRLFLPAFGMLAIAAGLGAGDLVNRVGRWGKLIVSAAVIEGAASVAVMMPVPLSYYSPAVGGLPGAARLGMEPTYYWDAMTPGVLSWLDEHSPDGASVVPTTFPTSFLFLNESGRLRAAIVPIPTPKASWFVVQNRTGELDPIDRALIRDHEPAFVLRKLGVPLLWVFPMDAVRAVEEAMRPPPRAFGPSSVETFAP</sequence>
<feature type="region of interest" description="Disordered" evidence="1">
    <location>
        <begin position="1"/>
        <end position="29"/>
    </location>
</feature>
<dbReference type="Proteomes" id="UP000280296">
    <property type="component" value="Unassembled WGS sequence"/>
</dbReference>
<evidence type="ECO:0000259" key="3">
    <source>
        <dbReference type="Pfam" id="PF13231"/>
    </source>
</evidence>
<organism evidence="4 5">
    <name type="scientific">Tautonia sociabilis</name>
    <dbReference type="NCBI Taxonomy" id="2080755"/>
    <lineage>
        <taxon>Bacteria</taxon>
        <taxon>Pseudomonadati</taxon>
        <taxon>Planctomycetota</taxon>
        <taxon>Planctomycetia</taxon>
        <taxon>Isosphaerales</taxon>
        <taxon>Isosphaeraceae</taxon>
        <taxon>Tautonia</taxon>
    </lineage>
</organism>
<feature type="domain" description="Glycosyltransferase RgtA/B/C/D-like" evidence="3">
    <location>
        <begin position="162"/>
        <end position="305"/>
    </location>
</feature>
<feature type="transmembrane region" description="Helical" evidence="2">
    <location>
        <begin position="243"/>
        <end position="276"/>
    </location>
</feature>
<proteinExistence type="predicted"/>
<dbReference type="EMBL" id="RYZH01000004">
    <property type="protein sequence ID" value="RUL89192.1"/>
    <property type="molecule type" value="Genomic_DNA"/>
</dbReference>
<gene>
    <name evidence="4" type="ORF">TsocGM_03490</name>
</gene>
<dbReference type="Pfam" id="PF13231">
    <property type="entry name" value="PMT_2"/>
    <property type="match status" value="1"/>
</dbReference>
<keyword evidence="2" id="KW-1133">Transmembrane helix</keyword>
<accession>A0A432MP60</accession>
<feature type="compositionally biased region" description="Pro residues" evidence="1">
    <location>
        <begin position="86"/>
        <end position="108"/>
    </location>
</feature>
<feature type="transmembrane region" description="Helical" evidence="2">
    <location>
        <begin position="283"/>
        <end position="305"/>
    </location>
</feature>
<feature type="region of interest" description="Disordered" evidence="1">
    <location>
        <begin position="82"/>
        <end position="109"/>
    </location>
</feature>
<evidence type="ECO:0000256" key="2">
    <source>
        <dbReference type="SAM" id="Phobius"/>
    </source>
</evidence>
<keyword evidence="5" id="KW-1185">Reference proteome</keyword>
<feature type="transmembrane region" description="Helical" evidence="2">
    <location>
        <begin position="381"/>
        <end position="398"/>
    </location>
</feature>
<keyword evidence="2" id="KW-0812">Transmembrane</keyword>
<evidence type="ECO:0000256" key="1">
    <source>
        <dbReference type="SAM" id="MobiDB-lite"/>
    </source>
</evidence>
<feature type="transmembrane region" description="Helical" evidence="2">
    <location>
        <begin position="410"/>
        <end position="429"/>
    </location>
</feature>
<reference evidence="4 5" key="2">
    <citation type="submission" date="2019-01" db="EMBL/GenBank/DDBJ databases">
        <title>Tautonia sociabilis, a novel thermotolerant planctomycete of Isosphaeraceae family, isolated from a 4000 m deep subterranean habitat.</title>
        <authorList>
            <person name="Kovaleva O.L."/>
            <person name="Elcheninov A.G."/>
            <person name="Van Heerden E."/>
            <person name="Toshchakov S.V."/>
            <person name="Novikov A."/>
            <person name="Bonch-Osmolovskaya E.A."/>
            <person name="Kublanov I.V."/>
        </authorList>
    </citation>
    <scope>NUCLEOTIDE SEQUENCE [LARGE SCALE GENOMIC DNA]</scope>
    <source>
        <strain evidence="4 5">GM2012</strain>
    </source>
</reference>
<dbReference type="AlphaFoldDB" id="A0A432MP60"/>
<evidence type="ECO:0000313" key="5">
    <source>
        <dbReference type="Proteomes" id="UP000280296"/>
    </source>
</evidence>
<name>A0A432MP60_9BACT</name>
<dbReference type="GO" id="GO:0016740">
    <property type="term" value="F:transferase activity"/>
    <property type="evidence" value="ECO:0007669"/>
    <property type="project" value="UniProtKB-KW"/>
</dbReference>
<protein>
    <submittedName>
        <fullName evidence="4">Phospholipid carrier-dependent glycosyltransferase</fullName>
    </submittedName>
</protein>
<feature type="transmembrane region" description="Helical" evidence="2">
    <location>
        <begin position="166"/>
        <end position="183"/>
    </location>
</feature>
<feature type="transmembrane region" description="Helical" evidence="2">
    <location>
        <begin position="350"/>
        <end position="369"/>
    </location>
</feature>
<reference evidence="4 5" key="1">
    <citation type="submission" date="2018-12" db="EMBL/GenBank/DDBJ databases">
        <authorList>
            <person name="Toschakov S.V."/>
        </authorList>
    </citation>
    <scope>NUCLEOTIDE SEQUENCE [LARGE SCALE GENOMIC DNA]</scope>
    <source>
        <strain evidence="4 5">GM2012</strain>
    </source>
</reference>
<feature type="transmembrane region" description="Helical" evidence="2">
    <location>
        <begin position="33"/>
        <end position="56"/>
    </location>
</feature>
<comment type="caution">
    <text evidence="4">The sequence shown here is derived from an EMBL/GenBank/DDBJ whole genome shotgun (WGS) entry which is preliminary data.</text>
</comment>
<evidence type="ECO:0000313" key="4">
    <source>
        <dbReference type="EMBL" id="RUL89192.1"/>
    </source>
</evidence>
<keyword evidence="2" id="KW-0472">Membrane</keyword>